<dbReference type="InterPro" id="IPR036086">
    <property type="entry name" value="ParB/Sulfiredoxin_sf"/>
</dbReference>
<dbReference type="InterPro" id="IPR050336">
    <property type="entry name" value="Chromosome_partition/occlusion"/>
</dbReference>
<feature type="domain" description="ParB-like N-terminal" evidence="3">
    <location>
        <begin position="20"/>
        <end position="120"/>
    </location>
</feature>
<dbReference type="Pfam" id="PF02195">
    <property type="entry name" value="ParB_N"/>
    <property type="match status" value="1"/>
</dbReference>
<proteinExistence type="predicted"/>
<dbReference type="SUPFAM" id="SSF110849">
    <property type="entry name" value="ParB/Sulfiredoxin"/>
    <property type="match status" value="1"/>
</dbReference>
<name>A0ABS1AXF2_BURVI</name>
<accession>A0ABS1AXF2</accession>
<sequence>MKSQVSNAPTAAIGAGKPVITVPFGQLTNSPYNVRRKEPTNIEAMAQSIRAAGAVLQNLIVHAIEQDGQAEPLYGVCAGRRRQGGLGLLYSNSEITLDFPVPVIVVSDTEARIVSLMENAEREDMALADVYEAIRDLHADGVSIDTIAEMFSLSRVTVERRLKLANLSPVLFAEFREDKIELAQMQALALTDDHAEQERVWAEAQKGQNWMRTPRYLREAITREELNAQENPLAIFVGLAVYEAAGGYVRRDLFAEDGSGYITDAALLTRLASEKLEEQAAAVTAEGWSWTETMLEFDHNVVFQYGRVHSTERKPTRAEAKTRKALVQALDAATLTYEDADEEASNLDELEHAVEAAQAQLDAFDETLVVWADADKSKAGAVIGIDDDGQVHIERGLVKRENLSTSTQANGHVSTTDSGAPKTRPVHSDKLCRQLSAHKTAAIAVELAKRPDIAVAALLARMIPAVFDEIYFHSYGHGMGIDVAARNHHDKLLSDAADMADSPAWAQIDADRKKWGALLPRRMGDLLGWLLTQDADTVSHLFAFCVGATLDGIQSRQGPHSINALADVLQLDMTQYWNASAARYFDHVSKARTVEVVKEVAGAESAALYEKMKKGEAASAAERAVADTGWLPEILTSRELPGNQAWQGGDDEEETEDEEMADEAEE</sequence>
<gene>
    <name evidence="4" type="ORF">I5589_17160</name>
</gene>
<evidence type="ECO:0000256" key="1">
    <source>
        <dbReference type="SAM" id="Coils"/>
    </source>
</evidence>
<feature type="region of interest" description="Disordered" evidence="2">
    <location>
        <begin position="633"/>
        <end position="666"/>
    </location>
</feature>
<feature type="compositionally biased region" description="Polar residues" evidence="2">
    <location>
        <begin position="405"/>
        <end position="418"/>
    </location>
</feature>
<keyword evidence="1" id="KW-0175">Coiled coil</keyword>
<dbReference type="SUPFAM" id="SSF109709">
    <property type="entry name" value="KorB DNA-binding domain-like"/>
    <property type="match status" value="1"/>
</dbReference>
<dbReference type="PANTHER" id="PTHR33375">
    <property type="entry name" value="CHROMOSOME-PARTITIONING PROTEIN PARB-RELATED"/>
    <property type="match status" value="1"/>
</dbReference>
<dbReference type="InterPro" id="IPR003115">
    <property type="entry name" value="ParB_N"/>
</dbReference>
<dbReference type="EMBL" id="JADVKH010000037">
    <property type="protein sequence ID" value="MBJ9688806.1"/>
    <property type="molecule type" value="Genomic_DNA"/>
</dbReference>
<dbReference type="Proteomes" id="UP000808215">
    <property type="component" value="Unassembled WGS sequence"/>
</dbReference>
<dbReference type="PANTHER" id="PTHR33375:SF7">
    <property type="entry name" value="CHROMOSOME 2-PARTITIONING PROTEIN PARB-RELATED"/>
    <property type="match status" value="1"/>
</dbReference>
<feature type="region of interest" description="Disordered" evidence="2">
    <location>
        <begin position="405"/>
        <end position="426"/>
    </location>
</feature>
<dbReference type="Gene3D" id="1.10.10.2830">
    <property type="match status" value="1"/>
</dbReference>
<keyword evidence="5" id="KW-1185">Reference proteome</keyword>
<comment type="caution">
    <text evidence="4">The sequence shown here is derived from an EMBL/GenBank/DDBJ whole genome shotgun (WGS) entry which is preliminary data.</text>
</comment>
<feature type="compositionally biased region" description="Acidic residues" evidence="2">
    <location>
        <begin position="649"/>
        <end position="666"/>
    </location>
</feature>
<evidence type="ECO:0000256" key="2">
    <source>
        <dbReference type="SAM" id="MobiDB-lite"/>
    </source>
</evidence>
<evidence type="ECO:0000313" key="4">
    <source>
        <dbReference type="EMBL" id="MBJ9688806.1"/>
    </source>
</evidence>
<dbReference type="SMART" id="SM00470">
    <property type="entry name" value="ParB"/>
    <property type="match status" value="1"/>
</dbReference>
<organism evidence="4 5">
    <name type="scientific">Burkholderia vietnamiensis</name>
    <dbReference type="NCBI Taxonomy" id="60552"/>
    <lineage>
        <taxon>Bacteria</taxon>
        <taxon>Pseudomonadati</taxon>
        <taxon>Pseudomonadota</taxon>
        <taxon>Betaproteobacteria</taxon>
        <taxon>Burkholderiales</taxon>
        <taxon>Burkholderiaceae</taxon>
        <taxon>Burkholderia</taxon>
        <taxon>Burkholderia cepacia complex</taxon>
    </lineage>
</organism>
<dbReference type="CDD" id="cd16406">
    <property type="entry name" value="ParB_N_like"/>
    <property type="match status" value="1"/>
</dbReference>
<reference evidence="4 5" key="1">
    <citation type="submission" date="2020-11" db="EMBL/GenBank/DDBJ databases">
        <title>Enhanced detection system for hospital associated transmission using whole genome sequencing surveillance.</title>
        <authorList>
            <person name="Harrison L.H."/>
            <person name="Van Tyne D."/>
            <person name="Marsh J.W."/>
            <person name="Griffith M.P."/>
            <person name="Snyder D.J."/>
            <person name="Cooper V.S."/>
            <person name="Mustapha M."/>
        </authorList>
    </citation>
    <scope>NUCLEOTIDE SEQUENCE [LARGE SCALE GENOMIC DNA]</scope>
    <source>
        <strain evidence="4 5">BC00020</strain>
    </source>
</reference>
<evidence type="ECO:0000313" key="5">
    <source>
        <dbReference type="Proteomes" id="UP000808215"/>
    </source>
</evidence>
<dbReference type="RefSeq" id="WP_200091610.1">
    <property type="nucleotide sequence ID" value="NZ_JADVKH010000037.1"/>
</dbReference>
<feature type="coiled-coil region" evidence="1">
    <location>
        <begin position="323"/>
        <end position="367"/>
    </location>
</feature>
<evidence type="ECO:0000259" key="3">
    <source>
        <dbReference type="SMART" id="SM00470"/>
    </source>
</evidence>
<protein>
    <submittedName>
        <fullName evidence="4">ParB N-terminal domain-containing protein</fullName>
    </submittedName>
</protein>